<keyword evidence="10" id="KW-1185">Reference proteome</keyword>
<comment type="similarity">
    <text evidence="2">Belongs to the SCM family.</text>
</comment>
<comment type="caution">
    <text evidence="9">The sequence shown here is derived from an EMBL/GenBank/DDBJ whole genome shotgun (WGS) entry which is preliminary data.</text>
</comment>
<dbReference type="GO" id="GO:0042393">
    <property type="term" value="F:histone binding"/>
    <property type="evidence" value="ECO:0007669"/>
    <property type="project" value="TreeGrafter"/>
</dbReference>
<evidence type="ECO:0000256" key="6">
    <source>
        <dbReference type="ARBA" id="ARBA00023242"/>
    </source>
</evidence>
<name>A0AAD9F8V9_DISEL</name>
<dbReference type="InterPro" id="IPR047531">
    <property type="entry name" value="SAM_Scm-like"/>
</dbReference>
<evidence type="ECO:0000256" key="7">
    <source>
        <dbReference type="SAM" id="MobiDB-lite"/>
    </source>
</evidence>
<dbReference type="GO" id="GO:0003682">
    <property type="term" value="F:chromatin binding"/>
    <property type="evidence" value="ECO:0007669"/>
    <property type="project" value="TreeGrafter"/>
</dbReference>
<evidence type="ECO:0000313" key="10">
    <source>
        <dbReference type="Proteomes" id="UP001228049"/>
    </source>
</evidence>
<dbReference type="Gene3D" id="1.10.150.50">
    <property type="entry name" value="Transcription Factor, Ets-1"/>
    <property type="match status" value="1"/>
</dbReference>
<dbReference type="FunFam" id="3.90.1150.190:FF:000001">
    <property type="entry name" value="Polycomb protein scmh1 isoform 4"/>
    <property type="match status" value="1"/>
</dbReference>
<dbReference type="SMART" id="SM00454">
    <property type="entry name" value="SAM"/>
    <property type="match status" value="1"/>
</dbReference>
<dbReference type="Pfam" id="PF17208">
    <property type="entry name" value="RBR"/>
    <property type="match status" value="1"/>
</dbReference>
<dbReference type="FunFam" id="1.10.150.50:FF:000018">
    <property type="entry name" value="Polycomb protein scmh1 isoform 4"/>
    <property type="match status" value="1"/>
</dbReference>
<dbReference type="PANTHER" id="PTHR12247">
    <property type="entry name" value="POLYCOMB GROUP PROTEIN"/>
    <property type="match status" value="1"/>
</dbReference>
<feature type="compositionally biased region" description="Basic residues" evidence="7">
    <location>
        <begin position="65"/>
        <end position="75"/>
    </location>
</feature>
<dbReference type="EMBL" id="JASDAP010000011">
    <property type="protein sequence ID" value="KAK1893392.1"/>
    <property type="molecule type" value="Genomic_DNA"/>
</dbReference>
<feature type="domain" description="SAM" evidence="8">
    <location>
        <begin position="428"/>
        <end position="496"/>
    </location>
</feature>
<accession>A0AAD9F8V9</accession>
<dbReference type="AlphaFoldDB" id="A0AAD9F8V9"/>
<dbReference type="SUPFAM" id="SSF47769">
    <property type="entry name" value="SAM/Pointed domain"/>
    <property type="match status" value="1"/>
</dbReference>
<evidence type="ECO:0000256" key="2">
    <source>
        <dbReference type="ARBA" id="ARBA00008469"/>
    </source>
</evidence>
<dbReference type="GO" id="GO:0045892">
    <property type="term" value="P:negative regulation of DNA-templated transcription"/>
    <property type="evidence" value="ECO:0007669"/>
    <property type="project" value="TreeGrafter"/>
</dbReference>
<feature type="region of interest" description="Disordered" evidence="7">
    <location>
        <begin position="389"/>
        <end position="430"/>
    </location>
</feature>
<dbReference type="CDD" id="cd09578">
    <property type="entry name" value="SAM_Scm"/>
    <property type="match status" value="1"/>
</dbReference>
<evidence type="ECO:0000256" key="1">
    <source>
        <dbReference type="ARBA" id="ARBA00004123"/>
    </source>
</evidence>
<evidence type="ECO:0000313" key="9">
    <source>
        <dbReference type="EMBL" id="KAK1893392.1"/>
    </source>
</evidence>
<dbReference type="InterPro" id="IPR050548">
    <property type="entry name" value="PcG_chromatin_remod_factors"/>
</dbReference>
<organism evidence="9 10">
    <name type="scientific">Dissostichus eleginoides</name>
    <name type="common">Patagonian toothfish</name>
    <name type="synonym">Dissostichus amissus</name>
    <dbReference type="NCBI Taxonomy" id="100907"/>
    <lineage>
        <taxon>Eukaryota</taxon>
        <taxon>Metazoa</taxon>
        <taxon>Chordata</taxon>
        <taxon>Craniata</taxon>
        <taxon>Vertebrata</taxon>
        <taxon>Euteleostomi</taxon>
        <taxon>Actinopterygii</taxon>
        <taxon>Neopterygii</taxon>
        <taxon>Teleostei</taxon>
        <taxon>Neoteleostei</taxon>
        <taxon>Acanthomorphata</taxon>
        <taxon>Eupercaria</taxon>
        <taxon>Perciformes</taxon>
        <taxon>Notothenioidei</taxon>
        <taxon>Nototheniidae</taxon>
        <taxon>Dissostichus</taxon>
    </lineage>
</organism>
<evidence type="ECO:0000256" key="5">
    <source>
        <dbReference type="ARBA" id="ARBA00023163"/>
    </source>
</evidence>
<dbReference type="PANTHER" id="PTHR12247:SF85">
    <property type="entry name" value="SEX COMB ON MIDLEG-LIKE PROTEIN 4"/>
    <property type="match status" value="1"/>
</dbReference>
<evidence type="ECO:0000259" key="8">
    <source>
        <dbReference type="SMART" id="SM00454"/>
    </source>
</evidence>
<dbReference type="InterPro" id="IPR001660">
    <property type="entry name" value="SAM"/>
</dbReference>
<feature type="region of interest" description="Disordered" evidence="7">
    <location>
        <begin position="1"/>
        <end position="75"/>
    </location>
</feature>
<protein>
    <submittedName>
        <fullName evidence="9">Sex comb on midleg-like protein 4</fullName>
    </submittedName>
</protein>
<dbReference type="Pfam" id="PF12140">
    <property type="entry name" value="SLED"/>
    <property type="match status" value="1"/>
</dbReference>
<gene>
    <name evidence="9" type="ORF">KUDE01_018857</name>
</gene>
<sequence>MSVPAAAAQNPDDREMQSAAVSPSFLPSQGGKIPGRKRGRPPLRNNAKMDFTTSRYPESLPPLKVPKKRGRKPGFKLKPRMVMTPLAISPPSSTPEPDMSSIPQDAATVPHSATPQVLTVCIYINKQANTGPNLDRKKILQLPDHFGPDRPSVVLQQAVQGCIDSAFLQKTVFTLLTQGYGGEKISATFDGKQHLLSLPVVNSIDYVLRFLKKLCRSLHCENLFSDQPISTGAYASDGGQSGGGTGGWQQQSGGSEWECVCGGGQSGGGDRRLAAAERRERVGVCLWRRSVRWGGQEVGSSRAEGANGSVSVEEVSEVGGTGGWQQQSGGSEWECVCGGAETADDYHLDQSDGKRYSMDLGDFSSISSSYSPKSSYGFRSSQQFSGGSMSVCRPASSSPNSFIESNRTGGYNASSEPQESKAPQNKDPSSWSVDDVVWFIRDADPQALGPHADVFRKHIDGNALLLLKSDMIMKYLGLKLGPALKLCFHIDKLKNNKF</sequence>
<dbReference type="Gene3D" id="3.90.1150.190">
    <property type="entry name" value="SLED domain"/>
    <property type="match status" value="1"/>
</dbReference>
<feature type="compositionally biased region" description="Polar residues" evidence="7">
    <location>
        <begin position="395"/>
        <end position="430"/>
    </location>
</feature>
<keyword evidence="6" id="KW-0539">Nucleus</keyword>
<evidence type="ECO:0000256" key="4">
    <source>
        <dbReference type="ARBA" id="ARBA00023015"/>
    </source>
</evidence>
<dbReference type="InterPro" id="IPR013761">
    <property type="entry name" value="SAM/pointed_sf"/>
</dbReference>
<comment type="subcellular location">
    <subcellularLocation>
        <location evidence="1">Nucleus</location>
    </subcellularLocation>
</comment>
<evidence type="ECO:0000256" key="3">
    <source>
        <dbReference type="ARBA" id="ARBA00022491"/>
    </source>
</evidence>
<dbReference type="InterPro" id="IPR033763">
    <property type="entry name" value="SCML2_RBR"/>
</dbReference>
<keyword evidence="3" id="KW-0678">Repressor</keyword>
<dbReference type="Pfam" id="PF00536">
    <property type="entry name" value="SAM_1"/>
    <property type="match status" value="1"/>
</dbReference>
<feature type="region of interest" description="Disordered" evidence="7">
    <location>
        <begin position="297"/>
        <end position="330"/>
    </location>
</feature>
<dbReference type="InterPro" id="IPR021987">
    <property type="entry name" value="SLED"/>
</dbReference>
<dbReference type="Proteomes" id="UP001228049">
    <property type="component" value="Unassembled WGS sequence"/>
</dbReference>
<reference evidence="9" key="1">
    <citation type="submission" date="2023-04" db="EMBL/GenBank/DDBJ databases">
        <title>Chromosome-level genome of Chaenocephalus aceratus.</title>
        <authorList>
            <person name="Park H."/>
        </authorList>
    </citation>
    <scope>NUCLEOTIDE SEQUENCE</scope>
    <source>
        <strain evidence="9">DE</strain>
        <tissue evidence="9">Muscle</tissue>
    </source>
</reference>
<keyword evidence="4" id="KW-0805">Transcription regulation</keyword>
<proteinExistence type="inferred from homology"/>
<keyword evidence="5" id="KW-0804">Transcription</keyword>
<dbReference type="GO" id="GO:0005634">
    <property type="term" value="C:nucleus"/>
    <property type="evidence" value="ECO:0007669"/>
    <property type="project" value="UniProtKB-SubCell"/>
</dbReference>
<dbReference type="InterPro" id="IPR038348">
    <property type="entry name" value="SLED_sf"/>
</dbReference>